<dbReference type="GeneID" id="98119112"/>
<proteinExistence type="predicted"/>
<evidence type="ECO:0000259" key="1">
    <source>
        <dbReference type="PROSITE" id="PS50011"/>
    </source>
</evidence>
<dbReference type="Gene3D" id="1.10.510.10">
    <property type="entry name" value="Transferase(Phosphotransferase) domain 1"/>
    <property type="match status" value="1"/>
</dbReference>
<dbReference type="SUPFAM" id="SSF56112">
    <property type="entry name" value="Protein kinase-like (PK-like)"/>
    <property type="match status" value="1"/>
</dbReference>
<name>A0ABR4MGI3_9PEZI</name>
<protein>
    <submittedName>
        <fullName evidence="2">Serine/threonine protein kinase</fullName>
    </submittedName>
</protein>
<evidence type="ECO:0000313" key="3">
    <source>
        <dbReference type="Proteomes" id="UP001610728"/>
    </source>
</evidence>
<dbReference type="InterPro" id="IPR000719">
    <property type="entry name" value="Prot_kinase_dom"/>
</dbReference>
<dbReference type="Proteomes" id="UP001610728">
    <property type="component" value="Unassembled WGS sequence"/>
</dbReference>
<keyword evidence="2" id="KW-0723">Serine/threonine-protein kinase</keyword>
<feature type="domain" description="Protein kinase" evidence="1">
    <location>
        <begin position="24"/>
        <end position="264"/>
    </location>
</feature>
<dbReference type="RefSeq" id="XP_070858559.1">
    <property type="nucleotide sequence ID" value="XM_071000920.1"/>
</dbReference>
<dbReference type="PANTHER" id="PTHR44329">
    <property type="entry name" value="SERINE/THREONINE-PROTEIN KINASE TNNI3K-RELATED"/>
    <property type="match status" value="1"/>
</dbReference>
<reference evidence="2 3" key="1">
    <citation type="submission" date="2020-05" db="EMBL/GenBank/DDBJ databases">
        <title>Ceratocystis lukuohia genome.</title>
        <authorList>
            <person name="Harrington T.C."/>
            <person name="Kim K."/>
            <person name="Mayers C.G."/>
        </authorList>
    </citation>
    <scope>NUCLEOTIDE SEQUENCE [LARGE SCALE GENOMIC DNA]</scope>
    <source>
        <strain evidence="2 3">C4212</strain>
    </source>
</reference>
<sequence length="264" mass="30126">MEICEQKQAFVFDEEEDDLVFHHTKIILRQGDQYFYATTNQRIRASSDIDINKVHIKPILTDHISPVVDDPAKFTQAPDPLPNDCYLKQPCLIHYDEDTEASRHPGDLVLHEAEICEILIKNPHPNIVQYLGCILEKDRDNISSIKGLCFVKYLKSLEQRLREEKEETPLDRQKCLAGIEKGMKHLHGLGLVHNDLNPSNVMMDAQDNLVIIDFDSCQPEFGKLGLKGGTEGWTMGGNTAKRENDLYSLSKIREWMIASEPISK</sequence>
<accession>A0ABR4MGI3</accession>
<dbReference type="GO" id="GO:0004674">
    <property type="term" value="F:protein serine/threonine kinase activity"/>
    <property type="evidence" value="ECO:0007669"/>
    <property type="project" value="UniProtKB-KW"/>
</dbReference>
<keyword evidence="2" id="KW-0418">Kinase</keyword>
<keyword evidence="3" id="KW-1185">Reference proteome</keyword>
<keyword evidence="2" id="KW-0808">Transferase</keyword>
<organism evidence="2 3">
    <name type="scientific">Ceratocystis lukuohia</name>
    <dbReference type="NCBI Taxonomy" id="2019550"/>
    <lineage>
        <taxon>Eukaryota</taxon>
        <taxon>Fungi</taxon>
        <taxon>Dikarya</taxon>
        <taxon>Ascomycota</taxon>
        <taxon>Pezizomycotina</taxon>
        <taxon>Sordariomycetes</taxon>
        <taxon>Hypocreomycetidae</taxon>
        <taxon>Microascales</taxon>
        <taxon>Ceratocystidaceae</taxon>
        <taxon>Ceratocystis</taxon>
    </lineage>
</organism>
<evidence type="ECO:0000313" key="2">
    <source>
        <dbReference type="EMBL" id="KAL2887379.1"/>
    </source>
</evidence>
<dbReference type="EMBL" id="JABSNW010000005">
    <property type="protein sequence ID" value="KAL2887379.1"/>
    <property type="molecule type" value="Genomic_DNA"/>
</dbReference>
<dbReference type="InterPro" id="IPR011009">
    <property type="entry name" value="Kinase-like_dom_sf"/>
</dbReference>
<gene>
    <name evidence="2" type="ORF">HOO65_050500</name>
</gene>
<dbReference type="PROSITE" id="PS50011">
    <property type="entry name" value="PROTEIN_KINASE_DOM"/>
    <property type="match status" value="1"/>
</dbReference>
<comment type="caution">
    <text evidence="2">The sequence shown here is derived from an EMBL/GenBank/DDBJ whole genome shotgun (WGS) entry which is preliminary data.</text>
</comment>
<dbReference type="Pfam" id="PF00069">
    <property type="entry name" value="Pkinase"/>
    <property type="match status" value="1"/>
</dbReference>
<dbReference type="InterPro" id="IPR051681">
    <property type="entry name" value="Ser/Thr_Kinases-Pseudokinases"/>
</dbReference>